<dbReference type="PANTHER" id="PTHR33608:SF12">
    <property type="entry name" value="DUF58 DOMAIN-CONTAINING PROTEIN"/>
    <property type="match status" value="1"/>
</dbReference>
<dbReference type="RefSeq" id="WP_120064714.1">
    <property type="nucleotide sequence ID" value="NZ_QZWH01000020.1"/>
</dbReference>
<dbReference type="PANTHER" id="PTHR33608">
    <property type="entry name" value="BLL2464 PROTEIN"/>
    <property type="match status" value="1"/>
</dbReference>
<dbReference type="EMBL" id="QZWH01000020">
    <property type="protein sequence ID" value="RJT23398.1"/>
    <property type="molecule type" value="Genomic_DNA"/>
</dbReference>
<accession>A0A3A5JYL8</accession>
<gene>
    <name evidence="2" type="ORF">D6029_10560</name>
</gene>
<evidence type="ECO:0000313" key="2">
    <source>
        <dbReference type="EMBL" id="RJT23398.1"/>
    </source>
</evidence>
<dbReference type="InterPro" id="IPR002881">
    <property type="entry name" value="DUF58"/>
</dbReference>
<dbReference type="Pfam" id="PF01882">
    <property type="entry name" value="DUF58"/>
    <property type="match status" value="1"/>
</dbReference>
<dbReference type="OrthoDB" id="9812729at2"/>
<feature type="domain" description="DUF58" evidence="1">
    <location>
        <begin position="53"/>
        <end position="245"/>
    </location>
</feature>
<comment type="caution">
    <text evidence="2">The sequence shown here is derived from an EMBL/GenBank/DDBJ whole genome shotgun (WGS) entry which is preliminary data.</text>
</comment>
<dbReference type="Proteomes" id="UP000276295">
    <property type="component" value="Unassembled WGS sequence"/>
</dbReference>
<evidence type="ECO:0000259" key="1">
    <source>
        <dbReference type="Pfam" id="PF01882"/>
    </source>
</evidence>
<dbReference type="AlphaFoldDB" id="A0A3A5JYL8"/>
<reference evidence="2 3" key="1">
    <citation type="submission" date="2018-09" db="EMBL/GenBank/DDBJ databases">
        <title>Draft genome sequence of Buttiauxella izardii CCUG 35510T.</title>
        <authorList>
            <person name="Salva-Serra F."/>
            <person name="Marathe N."/>
            <person name="Moore E."/>
            <person name="Stadler-Svensson L."/>
            <person name="Engstrom-Jakobsson H."/>
        </authorList>
    </citation>
    <scope>NUCLEOTIDE SEQUENCE [LARGE SCALE GENOMIC DNA]</scope>
    <source>
        <strain evidence="2 3">CCUG 35510</strain>
    </source>
</reference>
<keyword evidence="3" id="KW-1185">Reference proteome</keyword>
<sequence length="302" mass="33574">MNSAALEVDRQTLMALAGEARLLSNPPGQIPPGALAGERVSRQQGRGLNFDSLRRYQPGDDVRLIDWQATARLRSPWIRLYNEERERPVFLIVDQRLDMFFATRGQTKSVAAAKIAALLAWRSWHDGDRIGSAVFSDSNYSLQKCRAPRTNLPAVLDDVLQYNQQLPQRYPDETPATVSLSGVLQHAIHLIPSGSWVAVISDFHDLDAPTEALLAAIRRRCEISAFVTLDDLHLTLPTQGNLAASYQGHEAAFSLSPRLKDEIQQSVTARLSGLQNRLTRLGIRVNQIVVAQDLLKQLQKGV</sequence>
<proteinExistence type="predicted"/>
<name>A0A3A5JYL8_9ENTR</name>
<organism evidence="2 3">
    <name type="scientific">Buttiauxella izardii</name>
    <dbReference type="NCBI Taxonomy" id="82991"/>
    <lineage>
        <taxon>Bacteria</taxon>
        <taxon>Pseudomonadati</taxon>
        <taxon>Pseudomonadota</taxon>
        <taxon>Gammaproteobacteria</taxon>
        <taxon>Enterobacterales</taxon>
        <taxon>Enterobacteriaceae</taxon>
        <taxon>Buttiauxella</taxon>
    </lineage>
</organism>
<protein>
    <submittedName>
        <fullName evidence="2">DUF58 domain-containing protein</fullName>
    </submittedName>
</protein>
<evidence type="ECO:0000313" key="3">
    <source>
        <dbReference type="Proteomes" id="UP000276295"/>
    </source>
</evidence>